<organism evidence="1">
    <name type="scientific">uncultured Sphingopyxis sp</name>
    <dbReference type="NCBI Taxonomy" id="310581"/>
    <lineage>
        <taxon>Bacteria</taxon>
        <taxon>Pseudomonadati</taxon>
        <taxon>Pseudomonadota</taxon>
        <taxon>Alphaproteobacteria</taxon>
        <taxon>Sphingomonadales</taxon>
        <taxon>Sphingomonadaceae</taxon>
        <taxon>Sphingopyxis</taxon>
        <taxon>environmental samples</taxon>
    </lineage>
</organism>
<proteinExistence type="predicted"/>
<sequence>MSIEVAPIVARLQLDVPAAEAVIDDAMIALLSLTTSVVTARRDTAGVPAAKGHAMIQRLTKAQMSLVGISGDVLRVHGELVTIGRETAGYDIHQDCPERKSAVLPLHAVA</sequence>
<protein>
    <submittedName>
        <fullName evidence="1">Uncharacterized protein</fullName>
    </submittedName>
</protein>
<dbReference type="KEGG" id="sphu:SPPYR_1624"/>
<dbReference type="EMBL" id="LT598653">
    <property type="protein sequence ID" value="SBV32744.1"/>
    <property type="molecule type" value="Genomic_DNA"/>
</dbReference>
<name>A0A1Y5PZS9_9SPHN</name>
<dbReference type="RefSeq" id="WP_295326078.1">
    <property type="nucleotide sequence ID" value="NZ_LT598653.1"/>
</dbReference>
<gene>
    <name evidence="1" type="ORF">SPPYR_1624</name>
</gene>
<reference evidence="1" key="1">
    <citation type="submission" date="2016-03" db="EMBL/GenBank/DDBJ databases">
        <authorList>
            <person name="Ploux O."/>
        </authorList>
    </citation>
    <scope>NUCLEOTIDE SEQUENCE</scope>
    <source>
        <strain evidence="1">UC10</strain>
    </source>
</reference>
<evidence type="ECO:0000313" key="1">
    <source>
        <dbReference type="EMBL" id="SBV32744.1"/>
    </source>
</evidence>
<dbReference type="AlphaFoldDB" id="A0A1Y5PZS9"/>
<accession>A0A1Y5PZS9</accession>